<sequence length="260" mass="28467">MADLAWYQLALIGLIFVWSGFVRTSLGFGGAVLSLPFLLLVLNEPLVFLPLIAVHLMIFSSWIAWRGHRQLVAASENGRPAASNIDWAYLRKAMKIMIVPKLVGVVGLLTLPGNVMTSIIFVIVLVYAVGYVLDRPFRSNHRYVDYALLAMGGYVSGTSLIGAPLIVAVFASHVAAHQLRDTLFVLWFILVVIKMVSFVIAGVDLQLVHHLWLLPCALVGHLLGERAHRYMLAGTTSLYFRVLGVVLIIVSVVGLLNPAG</sequence>
<dbReference type="Proteomes" id="UP000235346">
    <property type="component" value="Unassembled WGS sequence"/>
</dbReference>
<feature type="transmembrane region" description="Helical" evidence="6">
    <location>
        <begin position="148"/>
        <end position="171"/>
    </location>
</feature>
<feature type="transmembrane region" description="Helical" evidence="6">
    <location>
        <begin position="207"/>
        <end position="224"/>
    </location>
</feature>
<evidence type="ECO:0000313" key="7">
    <source>
        <dbReference type="EMBL" id="PMR69489.1"/>
    </source>
</evidence>
<feature type="transmembrane region" description="Helical" evidence="6">
    <location>
        <begin position="183"/>
        <end position="201"/>
    </location>
</feature>
<dbReference type="OrthoDB" id="9783137at2"/>
<comment type="subcellular location">
    <subcellularLocation>
        <location evidence="6">Cell membrane</location>
        <topology evidence="6">Multi-pass membrane protein</topology>
    </subcellularLocation>
    <subcellularLocation>
        <location evidence="1">Membrane</location>
        <topology evidence="1">Multi-pass membrane protein</topology>
    </subcellularLocation>
</comment>
<keyword evidence="3 6" id="KW-0812">Transmembrane</keyword>
<evidence type="ECO:0000313" key="8">
    <source>
        <dbReference type="Proteomes" id="UP000235346"/>
    </source>
</evidence>
<keyword evidence="6" id="KW-1003">Cell membrane</keyword>
<dbReference type="GO" id="GO:0005886">
    <property type="term" value="C:plasma membrane"/>
    <property type="evidence" value="ECO:0007669"/>
    <property type="project" value="UniProtKB-SubCell"/>
</dbReference>
<dbReference type="Pfam" id="PF01925">
    <property type="entry name" value="TauE"/>
    <property type="match status" value="1"/>
</dbReference>
<proteinExistence type="inferred from homology"/>
<evidence type="ECO:0000256" key="6">
    <source>
        <dbReference type="RuleBase" id="RU363041"/>
    </source>
</evidence>
<keyword evidence="4 6" id="KW-1133">Transmembrane helix</keyword>
<accession>A0A2N7TMS2</accession>
<protein>
    <recommendedName>
        <fullName evidence="6">Probable membrane transporter protein</fullName>
    </recommendedName>
</protein>
<dbReference type="RefSeq" id="WP_102627905.1">
    <property type="nucleotide sequence ID" value="NZ_PDOH01000028.1"/>
</dbReference>
<name>A0A2N7TMS2_9GAMM</name>
<feature type="transmembrane region" description="Helical" evidence="6">
    <location>
        <begin position="46"/>
        <end position="65"/>
    </location>
</feature>
<feature type="transmembrane region" description="Helical" evidence="6">
    <location>
        <begin position="236"/>
        <end position="256"/>
    </location>
</feature>
<evidence type="ECO:0000256" key="4">
    <source>
        <dbReference type="ARBA" id="ARBA00022989"/>
    </source>
</evidence>
<keyword evidence="8" id="KW-1185">Reference proteome</keyword>
<organism evidence="7 8">
    <name type="scientific">Halomonas heilongjiangensis</name>
    <dbReference type="NCBI Taxonomy" id="1387883"/>
    <lineage>
        <taxon>Bacteria</taxon>
        <taxon>Pseudomonadati</taxon>
        <taxon>Pseudomonadota</taxon>
        <taxon>Gammaproteobacteria</taxon>
        <taxon>Oceanospirillales</taxon>
        <taxon>Halomonadaceae</taxon>
        <taxon>Halomonas</taxon>
    </lineage>
</organism>
<evidence type="ECO:0000256" key="1">
    <source>
        <dbReference type="ARBA" id="ARBA00004141"/>
    </source>
</evidence>
<dbReference type="InterPro" id="IPR002781">
    <property type="entry name" value="TM_pro_TauE-like"/>
</dbReference>
<evidence type="ECO:0000256" key="2">
    <source>
        <dbReference type="ARBA" id="ARBA00009142"/>
    </source>
</evidence>
<evidence type="ECO:0000256" key="3">
    <source>
        <dbReference type="ARBA" id="ARBA00022692"/>
    </source>
</evidence>
<reference evidence="7 8" key="1">
    <citation type="submission" date="2018-01" db="EMBL/GenBank/DDBJ databases">
        <title>Halomonas endophytica sp. nov., isolated from storage liquid in the stems of Populus euphratica.</title>
        <authorList>
            <person name="Chen C."/>
        </authorList>
    </citation>
    <scope>NUCLEOTIDE SEQUENCE [LARGE SCALE GENOMIC DNA]</scope>
    <source>
        <strain evidence="7 8">DSM 26881</strain>
    </source>
</reference>
<comment type="similarity">
    <text evidence="2 6">Belongs to the 4-toluene sulfonate uptake permease (TSUP) (TC 2.A.102) family.</text>
</comment>
<keyword evidence="5 6" id="KW-0472">Membrane</keyword>
<feature type="transmembrane region" description="Helical" evidence="6">
    <location>
        <begin position="102"/>
        <end position="128"/>
    </location>
</feature>
<feature type="transmembrane region" description="Helical" evidence="6">
    <location>
        <begin position="7"/>
        <end position="26"/>
    </location>
</feature>
<dbReference type="EMBL" id="PNRE01000047">
    <property type="protein sequence ID" value="PMR69489.1"/>
    <property type="molecule type" value="Genomic_DNA"/>
</dbReference>
<comment type="caution">
    <text evidence="7">The sequence shown here is derived from an EMBL/GenBank/DDBJ whole genome shotgun (WGS) entry which is preliminary data.</text>
</comment>
<dbReference type="AlphaFoldDB" id="A0A2N7TMS2"/>
<evidence type="ECO:0000256" key="5">
    <source>
        <dbReference type="ARBA" id="ARBA00023136"/>
    </source>
</evidence>
<gene>
    <name evidence="7" type="ORF">C1H66_10900</name>
</gene>